<dbReference type="Proteomes" id="UP000824120">
    <property type="component" value="Chromosome 10"/>
</dbReference>
<keyword evidence="3" id="KW-1185">Reference proteome</keyword>
<dbReference type="EMBL" id="JACXVP010000010">
    <property type="protein sequence ID" value="KAG5581337.1"/>
    <property type="molecule type" value="Genomic_DNA"/>
</dbReference>
<name>A0A9J5WZL0_SOLCO</name>
<evidence type="ECO:0000256" key="1">
    <source>
        <dbReference type="SAM" id="MobiDB-lite"/>
    </source>
</evidence>
<dbReference type="AlphaFoldDB" id="A0A9J5WZL0"/>
<organism evidence="2 3">
    <name type="scientific">Solanum commersonii</name>
    <name type="common">Commerson's wild potato</name>
    <name type="synonym">Commerson's nightshade</name>
    <dbReference type="NCBI Taxonomy" id="4109"/>
    <lineage>
        <taxon>Eukaryota</taxon>
        <taxon>Viridiplantae</taxon>
        <taxon>Streptophyta</taxon>
        <taxon>Embryophyta</taxon>
        <taxon>Tracheophyta</taxon>
        <taxon>Spermatophyta</taxon>
        <taxon>Magnoliopsida</taxon>
        <taxon>eudicotyledons</taxon>
        <taxon>Gunneridae</taxon>
        <taxon>Pentapetalae</taxon>
        <taxon>asterids</taxon>
        <taxon>lamiids</taxon>
        <taxon>Solanales</taxon>
        <taxon>Solanaceae</taxon>
        <taxon>Solanoideae</taxon>
        <taxon>Solaneae</taxon>
        <taxon>Solanum</taxon>
    </lineage>
</organism>
<evidence type="ECO:0000313" key="2">
    <source>
        <dbReference type="EMBL" id="KAG5581337.1"/>
    </source>
</evidence>
<feature type="compositionally biased region" description="Basic and acidic residues" evidence="1">
    <location>
        <begin position="182"/>
        <end position="195"/>
    </location>
</feature>
<feature type="compositionally biased region" description="Basic and acidic residues" evidence="1">
    <location>
        <begin position="155"/>
        <end position="169"/>
    </location>
</feature>
<feature type="region of interest" description="Disordered" evidence="1">
    <location>
        <begin position="147"/>
        <end position="195"/>
    </location>
</feature>
<protein>
    <submittedName>
        <fullName evidence="2">Uncharacterized protein</fullName>
    </submittedName>
</protein>
<sequence>MMHNLSYNQLGELLKWTKILTSLAILKYILITYTISEPKLNGFVEPIDKSLAFTLNKEGEGLAPPLHESMLLASAELLDKSLAPTLINGIEGKIKTKLQGSIEHVDEVLAPTLIRGGDAVFDSKLLGYVELIHKALAPPKIICSKEESPIDVDQESEKPSNAKDEPRETRKIKKRQSNSTKDLPREIKKKKTEPI</sequence>
<reference evidence="2 3" key="1">
    <citation type="submission" date="2020-09" db="EMBL/GenBank/DDBJ databases">
        <title>De no assembly of potato wild relative species, Solanum commersonii.</title>
        <authorList>
            <person name="Cho K."/>
        </authorList>
    </citation>
    <scope>NUCLEOTIDE SEQUENCE [LARGE SCALE GENOMIC DNA]</scope>
    <source>
        <strain evidence="2">LZ3.2</strain>
        <tissue evidence="2">Leaf</tissue>
    </source>
</reference>
<accession>A0A9J5WZL0</accession>
<comment type="caution">
    <text evidence="2">The sequence shown here is derived from an EMBL/GenBank/DDBJ whole genome shotgun (WGS) entry which is preliminary data.</text>
</comment>
<proteinExistence type="predicted"/>
<evidence type="ECO:0000313" key="3">
    <source>
        <dbReference type="Proteomes" id="UP000824120"/>
    </source>
</evidence>
<gene>
    <name evidence="2" type="ORF">H5410_051964</name>
</gene>